<name>A0ABQ1QAT3_9ACTN</name>
<comment type="caution">
    <text evidence="2">The sequence shown here is derived from an EMBL/GenBank/DDBJ whole genome shotgun (WGS) entry which is preliminary data.</text>
</comment>
<evidence type="ECO:0008006" key="4">
    <source>
        <dbReference type="Google" id="ProtNLM"/>
    </source>
</evidence>
<reference evidence="3" key="1">
    <citation type="journal article" date="2019" name="Int. J. Syst. Evol. Microbiol.">
        <title>The Global Catalogue of Microorganisms (GCM) 10K type strain sequencing project: providing services to taxonomists for standard genome sequencing and annotation.</title>
        <authorList>
            <consortium name="The Broad Institute Genomics Platform"/>
            <consortium name="The Broad Institute Genome Sequencing Center for Infectious Disease"/>
            <person name="Wu L."/>
            <person name="Ma J."/>
        </authorList>
    </citation>
    <scope>NUCLEOTIDE SEQUENCE [LARGE SCALE GENOMIC DNA]</scope>
    <source>
        <strain evidence="3">CCM 7403</strain>
    </source>
</reference>
<proteinExistence type="predicted"/>
<evidence type="ECO:0000313" key="3">
    <source>
        <dbReference type="Proteomes" id="UP000630594"/>
    </source>
</evidence>
<keyword evidence="1" id="KW-0732">Signal</keyword>
<feature type="signal peptide" evidence="1">
    <location>
        <begin position="1"/>
        <end position="27"/>
    </location>
</feature>
<dbReference type="Proteomes" id="UP000630594">
    <property type="component" value="Unassembled WGS sequence"/>
</dbReference>
<keyword evidence="3" id="KW-1185">Reference proteome</keyword>
<dbReference type="PROSITE" id="PS51257">
    <property type="entry name" value="PROKAR_LIPOPROTEIN"/>
    <property type="match status" value="1"/>
</dbReference>
<protein>
    <recommendedName>
        <fullName evidence="4">Lipoprotein</fullName>
    </recommendedName>
</protein>
<feature type="chain" id="PRO_5046536082" description="Lipoprotein" evidence="1">
    <location>
        <begin position="28"/>
        <end position="168"/>
    </location>
</feature>
<evidence type="ECO:0000313" key="2">
    <source>
        <dbReference type="EMBL" id="GGD20330.1"/>
    </source>
</evidence>
<dbReference type="RefSeq" id="WP_188421625.1">
    <property type="nucleotide sequence ID" value="NZ_BMCK01000003.1"/>
</dbReference>
<organism evidence="2 3">
    <name type="scientific">Nocardioides daphniae</name>
    <dbReference type="NCBI Taxonomy" id="402297"/>
    <lineage>
        <taxon>Bacteria</taxon>
        <taxon>Bacillati</taxon>
        <taxon>Actinomycetota</taxon>
        <taxon>Actinomycetes</taxon>
        <taxon>Propionibacteriales</taxon>
        <taxon>Nocardioidaceae</taxon>
        <taxon>Nocardioides</taxon>
    </lineage>
</organism>
<gene>
    <name evidence="2" type="ORF">GCM10007231_19310</name>
</gene>
<sequence>MRRRTSTLRPLLSAGLLSLALLLTGCAKDEPKPKFEEPAASPTPTPVEETAEEFLERWARLDREMQNTGETEEYRAITPGCKACIAYADRVDKIYAAGGEIVAEGKTIQGSSALGTSQVLVSARIGPTQYRESSGSPTRSMKGGESRYVVTLEKRRQGFVLTDIKEQG</sequence>
<dbReference type="EMBL" id="BMCK01000003">
    <property type="protein sequence ID" value="GGD20330.1"/>
    <property type="molecule type" value="Genomic_DNA"/>
</dbReference>
<evidence type="ECO:0000256" key="1">
    <source>
        <dbReference type="SAM" id="SignalP"/>
    </source>
</evidence>
<accession>A0ABQ1QAT3</accession>